<dbReference type="PRINTS" id="PR01145">
    <property type="entry name" value="TSHRECEPTOR"/>
</dbReference>
<dbReference type="GO" id="GO:0008528">
    <property type="term" value="F:G protein-coupled peptide receptor activity"/>
    <property type="evidence" value="ECO:0007669"/>
    <property type="project" value="TreeGrafter"/>
</dbReference>
<dbReference type="CDD" id="cd15136">
    <property type="entry name" value="7tmA_Glyco_hormone_R"/>
    <property type="match status" value="1"/>
</dbReference>
<dbReference type="GO" id="GO:0007189">
    <property type="term" value="P:adenylate cyclase-activating G protein-coupled receptor signaling pathway"/>
    <property type="evidence" value="ECO:0007669"/>
    <property type="project" value="TreeGrafter"/>
</dbReference>
<evidence type="ECO:0000256" key="1">
    <source>
        <dbReference type="ARBA" id="ARBA00004554"/>
    </source>
</evidence>
<feature type="compositionally biased region" description="Polar residues" evidence="14">
    <location>
        <begin position="981"/>
        <end position="992"/>
    </location>
</feature>
<dbReference type="InParanoid" id="A0A6P6XRX6"/>
<keyword evidence="6 15" id="KW-0812">Transmembrane</keyword>
<evidence type="ECO:0000256" key="11">
    <source>
        <dbReference type="ARBA" id="ARBA00023170"/>
    </source>
</evidence>
<feature type="region of interest" description="Disordered" evidence="14">
    <location>
        <begin position="966"/>
        <end position="992"/>
    </location>
</feature>
<name>A0A6P6XRX6_DERPT</name>
<keyword evidence="17" id="KW-1185">Reference proteome</keyword>
<evidence type="ECO:0000256" key="12">
    <source>
        <dbReference type="ARBA" id="ARBA00023224"/>
    </source>
</evidence>
<evidence type="ECO:0000256" key="4">
    <source>
        <dbReference type="ARBA" id="ARBA00022475"/>
    </source>
</evidence>
<dbReference type="FunCoup" id="A0A6P6XRX6">
    <property type="interactions" value="61"/>
</dbReference>
<dbReference type="GO" id="GO:0004996">
    <property type="term" value="F:thyroid-stimulating hormone receptor activity"/>
    <property type="evidence" value="ECO:0007669"/>
    <property type="project" value="InterPro"/>
</dbReference>
<accession>A0A6P6XRX6</accession>
<feature type="region of interest" description="Disordered" evidence="14">
    <location>
        <begin position="855"/>
        <end position="879"/>
    </location>
</feature>
<feature type="transmembrane region" description="Helical" evidence="15">
    <location>
        <begin position="334"/>
        <end position="357"/>
    </location>
</feature>
<reference evidence="18" key="1">
    <citation type="submission" date="2025-08" db="UniProtKB">
        <authorList>
            <consortium name="RefSeq"/>
        </authorList>
    </citation>
    <scope>IDENTIFICATION</scope>
    <source>
        <strain evidence="18">Airmid</strain>
    </source>
</reference>
<evidence type="ECO:0000256" key="9">
    <source>
        <dbReference type="ARBA" id="ARBA00023040"/>
    </source>
</evidence>
<evidence type="ECO:0000256" key="7">
    <source>
        <dbReference type="ARBA" id="ARBA00022737"/>
    </source>
</evidence>
<keyword evidence="5" id="KW-0433">Leucine-rich repeat</keyword>
<evidence type="ECO:0000256" key="5">
    <source>
        <dbReference type="ARBA" id="ARBA00022614"/>
    </source>
</evidence>
<dbReference type="PROSITE" id="PS50262">
    <property type="entry name" value="G_PROTEIN_RECEP_F1_2"/>
    <property type="match status" value="1"/>
</dbReference>
<dbReference type="InterPro" id="IPR017452">
    <property type="entry name" value="GPCR_Rhodpsn_7TM"/>
</dbReference>
<dbReference type="PRINTS" id="PR00373">
    <property type="entry name" value="GLYCHORMONER"/>
</dbReference>
<feature type="transmembrane region" description="Helical" evidence="15">
    <location>
        <begin position="455"/>
        <end position="478"/>
    </location>
</feature>
<dbReference type="InterPro" id="IPR001611">
    <property type="entry name" value="Leu-rich_rpt"/>
</dbReference>
<evidence type="ECO:0000256" key="2">
    <source>
        <dbReference type="ARBA" id="ARBA00010663"/>
    </source>
</evidence>
<dbReference type="InterPro" id="IPR002131">
    <property type="entry name" value="Gphrmn_rcpt_fam"/>
</dbReference>
<dbReference type="PANTHER" id="PTHR24372:SF74">
    <property type="entry name" value="LP13728P"/>
    <property type="match status" value="1"/>
</dbReference>
<evidence type="ECO:0000259" key="16">
    <source>
        <dbReference type="PROSITE" id="PS50262"/>
    </source>
</evidence>
<dbReference type="PRINTS" id="PR00237">
    <property type="entry name" value="GPCRRHODOPSN"/>
</dbReference>
<dbReference type="SUPFAM" id="SSF81321">
    <property type="entry name" value="Family A G protein-coupled receptor-like"/>
    <property type="match status" value="1"/>
</dbReference>
<keyword evidence="4" id="KW-1003">Cell membrane</keyword>
<dbReference type="AlphaFoldDB" id="A0A6P6XRX6"/>
<evidence type="ECO:0000256" key="15">
    <source>
        <dbReference type="SAM" id="Phobius"/>
    </source>
</evidence>
<evidence type="ECO:0000256" key="14">
    <source>
        <dbReference type="SAM" id="MobiDB-lite"/>
    </source>
</evidence>
<evidence type="ECO:0000256" key="10">
    <source>
        <dbReference type="ARBA" id="ARBA00023136"/>
    </source>
</evidence>
<dbReference type="OMA" id="HRKHKRC"/>
<evidence type="ECO:0000313" key="18">
    <source>
        <dbReference type="RefSeq" id="XP_027194649.1"/>
    </source>
</evidence>
<comment type="subcellular location">
    <subcellularLocation>
        <location evidence="1">Basolateral cell membrane</location>
        <topology evidence="1">Multi-pass membrane protein</topology>
    </subcellularLocation>
</comment>
<evidence type="ECO:0000256" key="3">
    <source>
        <dbReference type="ARBA" id="ARBA00017324"/>
    </source>
</evidence>
<dbReference type="SUPFAM" id="SSF52058">
    <property type="entry name" value="L domain-like"/>
    <property type="match status" value="1"/>
</dbReference>
<dbReference type="InterPro" id="IPR002274">
    <property type="entry name" value="TSH_rcpt"/>
</dbReference>
<evidence type="ECO:0000256" key="8">
    <source>
        <dbReference type="ARBA" id="ARBA00022989"/>
    </source>
</evidence>
<dbReference type="InterPro" id="IPR032675">
    <property type="entry name" value="LRR_dom_sf"/>
</dbReference>
<feature type="transmembrane region" description="Helical" evidence="15">
    <location>
        <begin position="414"/>
        <end position="435"/>
    </location>
</feature>
<dbReference type="FunFam" id="1.20.1070.10:FF:000181">
    <property type="entry name" value="Thyrotropin receptor"/>
    <property type="match status" value="1"/>
</dbReference>
<dbReference type="KEGG" id="dpte:113789329"/>
<keyword evidence="7" id="KW-0677">Repeat</keyword>
<sequence>MEAMHQLYSIEPEAFSQLPHLMSIYIKIAPKLQTIVDGVFIGISTMNKLMHLKITHSGLERIPMIRQHSIKQQQQQQSKQSSLSQQQNVDEIISTIDFDNSRIRNITERSILINAESLNIEYNQIEFISNYAFYGSKIEKLSLKGNKNLVHLEEFAFAGLYLRELDLSETSITKLPTNGLSKSLEILRIKNTFTMKEIPFIYHFESIKEAHLTYSYHCCAFQFPENHDPIEYERIKNLFNTDKYCFGNRKNENDNDNDFNHNQPVDHDNDDDDEILVRQEKMNELPGEFFGQPHSSIKSKQEFCGNIENHMPIVRCYPTPDAFNPCEDVMGKNYLRIVVWLVAFAAVSGNVAVIVVLMSSRFTFNVSKFLMINLSIADLMMGVYLFIIAIVDLRTRGVYFNYAIDWQHGIGCKIAGFITVFAQLLSIFTLTVITLERLFAITYAIQLNRRLKLNLAVKVMITGWFLVILLASLPLFGISSYSKTSICLPMEHNKIGDIVYLVTLLIINQLAFIIICACYSKMYFSIISQKTRATMNDMTIAKRMALLVFTDFACWAPIAFFGLTAIAGYPLIDMTKSKILLVTIYPLNSCANPFLYVIFTKQYRRDFFILSKQRCHLKNHHHHHSNNNNFCIKYHHGDNDGDQSSSIIIANQCSQCNNQCYCQYCCSTMVNNIQSDQQQQQHSQNNHQNNHGICGCSETDSIINNKNDNQCHQCHNDNGCNGQRITATTTTTNILQQQQQQGMNNNCIQQEFYSDKSINDSNDDEQQRKHRKHKRCHHYQQHQNYCQQRNNNRYYHYNCDQQTNFENRRQNGVLIRTESNDCNSVSNNNQQEKECFCIGDGRIINSNKNFIEMENLSDNLPQPPNSSIERNSSQQQQQQSCERVHIVRNNNHHCHHHMAGHDMINGRVLFTRHNKDHHHHHHNGPISIQMDKSNKLKRNSLITNFFNRLSISKRLIKRMAIKSNENSTSCDHHNHHHESSDIQSCSPYSSTNSLYRNHQQMINNRNKQQHCHHHRCYHTQQQQCQHRTRQFNSLQSNHYYHQQYSDHQNNNDDDIEPSNPLPIEEQREILRQALQETTTIQEAVAVVEELSSGGVAAARLSSSHGSSSNNSSKKICHTNNNQMNE</sequence>
<evidence type="ECO:0000256" key="6">
    <source>
        <dbReference type="ARBA" id="ARBA00022692"/>
    </source>
</evidence>
<dbReference type="Gene3D" id="1.20.1070.10">
    <property type="entry name" value="Rhodopsin 7-helix transmembrane proteins"/>
    <property type="match status" value="1"/>
</dbReference>
<gene>
    <name evidence="18" type="primary">LOC113789329</name>
</gene>
<keyword evidence="11" id="KW-0675">Receptor</keyword>
<dbReference type="PANTHER" id="PTHR24372">
    <property type="entry name" value="GLYCOPROTEIN HORMONE RECEPTOR"/>
    <property type="match status" value="1"/>
</dbReference>
<feature type="compositionally biased region" description="Low complexity" evidence="14">
    <location>
        <begin position="1101"/>
        <end position="1112"/>
    </location>
</feature>
<dbReference type="Proteomes" id="UP000515146">
    <property type="component" value="Unplaced"/>
</dbReference>
<evidence type="ECO:0000313" key="17">
    <source>
        <dbReference type="Proteomes" id="UP000515146"/>
    </source>
</evidence>
<dbReference type="Pfam" id="PF00001">
    <property type="entry name" value="7tm_1"/>
    <property type="match status" value="1"/>
</dbReference>
<protein>
    <recommendedName>
        <fullName evidence="3">Thyrotropin receptor</fullName>
    </recommendedName>
    <alternativeName>
        <fullName evidence="13">Thyroid-stimulating hormone receptor</fullName>
    </alternativeName>
</protein>
<proteinExistence type="inferred from homology"/>
<dbReference type="GO" id="GO:0009755">
    <property type="term" value="P:hormone-mediated signaling pathway"/>
    <property type="evidence" value="ECO:0007669"/>
    <property type="project" value="TreeGrafter"/>
</dbReference>
<dbReference type="Gene3D" id="3.80.10.10">
    <property type="entry name" value="Ribonuclease Inhibitor"/>
    <property type="match status" value="1"/>
</dbReference>
<feature type="compositionally biased region" description="Polar residues" evidence="14">
    <location>
        <begin position="856"/>
        <end position="871"/>
    </location>
</feature>
<dbReference type="CTD" id="42133"/>
<comment type="similarity">
    <text evidence="2">Belongs to the G-protein coupled receptor 1 family.</text>
</comment>
<dbReference type="OrthoDB" id="5981530at2759"/>
<keyword evidence="8 15" id="KW-1133">Transmembrane helix</keyword>
<feature type="transmembrane region" description="Helical" evidence="15">
    <location>
        <begin position="369"/>
        <end position="391"/>
    </location>
</feature>
<feature type="region of interest" description="Disordered" evidence="14">
    <location>
        <begin position="1098"/>
        <end position="1125"/>
    </location>
</feature>
<feature type="transmembrane region" description="Helical" evidence="15">
    <location>
        <begin position="545"/>
        <end position="567"/>
    </location>
</feature>
<dbReference type="GO" id="GO:0016323">
    <property type="term" value="C:basolateral plasma membrane"/>
    <property type="evidence" value="ECO:0007669"/>
    <property type="project" value="UniProtKB-SubCell"/>
</dbReference>
<dbReference type="Pfam" id="PF13855">
    <property type="entry name" value="LRR_8"/>
    <property type="match status" value="1"/>
</dbReference>
<dbReference type="RefSeq" id="XP_027194649.1">
    <property type="nucleotide sequence ID" value="XM_027338848.1"/>
</dbReference>
<dbReference type="InterPro" id="IPR000276">
    <property type="entry name" value="GPCR_Rhodpsn"/>
</dbReference>
<evidence type="ECO:0000256" key="13">
    <source>
        <dbReference type="ARBA" id="ARBA00032762"/>
    </source>
</evidence>
<keyword evidence="12" id="KW-0807">Transducer</keyword>
<keyword evidence="9" id="KW-0297">G-protein coupled receptor</keyword>
<keyword evidence="10 15" id="KW-0472">Membrane</keyword>
<feature type="transmembrane region" description="Helical" evidence="15">
    <location>
        <begin position="498"/>
        <end position="524"/>
    </location>
</feature>
<organism evidence="17 18">
    <name type="scientific">Dermatophagoides pteronyssinus</name>
    <name type="common">European house dust mite</name>
    <dbReference type="NCBI Taxonomy" id="6956"/>
    <lineage>
        <taxon>Eukaryota</taxon>
        <taxon>Metazoa</taxon>
        <taxon>Ecdysozoa</taxon>
        <taxon>Arthropoda</taxon>
        <taxon>Chelicerata</taxon>
        <taxon>Arachnida</taxon>
        <taxon>Acari</taxon>
        <taxon>Acariformes</taxon>
        <taxon>Sarcoptiformes</taxon>
        <taxon>Astigmata</taxon>
        <taxon>Psoroptidia</taxon>
        <taxon>Analgoidea</taxon>
        <taxon>Pyroglyphidae</taxon>
        <taxon>Dermatophagoidinae</taxon>
        <taxon>Dermatophagoides</taxon>
    </lineage>
</organism>
<feature type="domain" description="G-protein coupled receptors family 1 profile" evidence="16">
    <location>
        <begin position="349"/>
        <end position="596"/>
    </location>
</feature>